<evidence type="ECO:0000313" key="2">
    <source>
        <dbReference type="Proteomes" id="UP000008177"/>
    </source>
</evidence>
<evidence type="ECO:0000313" key="1">
    <source>
        <dbReference type="EMBL" id="CCD53853.1"/>
    </source>
</evidence>
<dbReference type="EMBL" id="FQ790348">
    <property type="protein sequence ID" value="CCD53853.1"/>
    <property type="molecule type" value="Genomic_DNA"/>
</dbReference>
<name>G2YQF5_BOTF4</name>
<reference evidence="2" key="1">
    <citation type="journal article" date="2011" name="PLoS Genet.">
        <title>Genomic analysis of the necrotrophic fungal pathogens Sclerotinia sclerotiorum and Botrytis cinerea.</title>
        <authorList>
            <person name="Amselem J."/>
            <person name="Cuomo C.A."/>
            <person name="van Kan J.A."/>
            <person name="Viaud M."/>
            <person name="Benito E.P."/>
            <person name="Couloux A."/>
            <person name="Coutinho P.M."/>
            <person name="de Vries R.P."/>
            <person name="Dyer P.S."/>
            <person name="Fillinger S."/>
            <person name="Fournier E."/>
            <person name="Gout L."/>
            <person name="Hahn M."/>
            <person name="Kohn L."/>
            <person name="Lapalu N."/>
            <person name="Plummer K.M."/>
            <person name="Pradier J.M."/>
            <person name="Quevillon E."/>
            <person name="Sharon A."/>
            <person name="Simon A."/>
            <person name="ten Have A."/>
            <person name="Tudzynski B."/>
            <person name="Tudzynski P."/>
            <person name="Wincker P."/>
            <person name="Andrew M."/>
            <person name="Anthouard V."/>
            <person name="Beever R.E."/>
            <person name="Beffa R."/>
            <person name="Benoit I."/>
            <person name="Bouzid O."/>
            <person name="Brault B."/>
            <person name="Chen Z."/>
            <person name="Choquer M."/>
            <person name="Collemare J."/>
            <person name="Cotton P."/>
            <person name="Danchin E.G."/>
            <person name="Da Silva C."/>
            <person name="Gautier A."/>
            <person name="Giraud C."/>
            <person name="Giraud T."/>
            <person name="Gonzalez C."/>
            <person name="Grossetete S."/>
            <person name="Guldener U."/>
            <person name="Henrissat B."/>
            <person name="Howlett B.J."/>
            <person name="Kodira C."/>
            <person name="Kretschmer M."/>
            <person name="Lappartient A."/>
            <person name="Leroch M."/>
            <person name="Levis C."/>
            <person name="Mauceli E."/>
            <person name="Neuveglise C."/>
            <person name="Oeser B."/>
            <person name="Pearson M."/>
            <person name="Poulain J."/>
            <person name="Poussereau N."/>
            <person name="Quesneville H."/>
            <person name="Rascle C."/>
            <person name="Schumacher J."/>
            <person name="Segurens B."/>
            <person name="Sexton A."/>
            <person name="Silva E."/>
            <person name="Sirven C."/>
            <person name="Soanes D.M."/>
            <person name="Talbot N.J."/>
            <person name="Templeton M."/>
            <person name="Yandava C."/>
            <person name="Yarden O."/>
            <person name="Zeng Q."/>
            <person name="Rollins J.A."/>
            <person name="Lebrun M.H."/>
            <person name="Dickman M."/>
        </authorList>
    </citation>
    <scope>NUCLEOTIDE SEQUENCE [LARGE SCALE GENOMIC DNA]</scope>
    <source>
        <strain evidence="2">T4</strain>
    </source>
</reference>
<accession>G2YQF5</accession>
<sequence length="158" mass="17952">MAFLAADISKGAKIRTVKIDSKRSFHQGFSKNDSPELLNLRGGIVVVPYTPSPTLQHCDIDLMSTSNAVPHRLELFRVTRHQNCHSSWHAMSWISASDLQRISQHSLYNFDNLPMRASFVSKKAFLTVLFSISRMECTKPSNCFEFLRYQSFAIEGPI</sequence>
<protein>
    <submittedName>
        <fullName evidence="1">Uncharacterized protein</fullName>
    </submittedName>
</protein>
<proteinExistence type="predicted"/>
<dbReference type="HOGENOM" id="CLU_1669127_0_0_1"/>
<gene>
    <name evidence="1" type="ORF">BofuT4_P134070.1</name>
</gene>
<dbReference type="InParanoid" id="G2YQF5"/>
<dbReference type="Proteomes" id="UP000008177">
    <property type="component" value="Unplaced contigs"/>
</dbReference>
<dbReference type="AlphaFoldDB" id="G2YQF5"/>
<organism evidence="1 2">
    <name type="scientific">Botryotinia fuckeliana (strain T4)</name>
    <name type="common">Noble rot fungus</name>
    <name type="synonym">Botrytis cinerea</name>
    <dbReference type="NCBI Taxonomy" id="999810"/>
    <lineage>
        <taxon>Eukaryota</taxon>
        <taxon>Fungi</taxon>
        <taxon>Dikarya</taxon>
        <taxon>Ascomycota</taxon>
        <taxon>Pezizomycotina</taxon>
        <taxon>Leotiomycetes</taxon>
        <taxon>Helotiales</taxon>
        <taxon>Sclerotiniaceae</taxon>
        <taxon>Botrytis</taxon>
    </lineage>
</organism>